<proteinExistence type="predicted"/>
<evidence type="ECO:0000313" key="2">
    <source>
        <dbReference type="Proteomes" id="UP001595715"/>
    </source>
</evidence>
<accession>A0ABV8JXA5</accession>
<keyword evidence="2" id="KW-1185">Reference proteome</keyword>
<protein>
    <submittedName>
        <fullName evidence="1">Uncharacterized protein</fullName>
    </submittedName>
</protein>
<sequence length="112" mass="12973">MNIAEALDVLEEKGNIPFIVPSKKIAFKSKYALDNQMILLPRTFESIHFYHYQSLDVLESDKDTILKKAKKENFDGVPIELIIENLYILYFKNGSVKGESKTELLLKNLFVY</sequence>
<reference evidence="2" key="1">
    <citation type="journal article" date="2019" name="Int. J. Syst. Evol. Microbiol.">
        <title>The Global Catalogue of Microorganisms (GCM) 10K type strain sequencing project: providing services to taxonomists for standard genome sequencing and annotation.</title>
        <authorList>
            <consortium name="The Broad Institute Genomics Platform"/>
            <consortium name="The Broad Institute Genome Sequencing Center for Infectious Disease"/>
            <person name="Wu L."/>
            <person name="Ma J."/>
        </authorList>
    </citation>
    <scope>NUCLEOTIDE SEQUENCE [LARGE SCALE GENOMIC DNA]</scope>
    <source>
        <strain evidence="2">IBRC-M 10987</strain>
    </source>
</reference>
<gene>
    <name evidence="1" type="ORF">ACFOZ8_05090</name>
</gene>
<name>A0ABV8JXA5_9BACL</name>
<comment type="caution">
    <text evidence="1">The sequence shown here is derived from an EMBL/GenBank/DDBJ whole genome shotgun (WGS) entry which is preliminary data.</text>
</comment>
<dbReference type="RefSeq" id="WP_377717721.1">
    <property type="nucleotide sequence ID" value="NZ_JBHSAM010000014.1"/>
</dbReference>
<dbReference type="EMBL" id="JBHSAM010000014">
    <property type="protein sequence ID" value="MFC4099029.1"/>
    <property type="molecule type" value="Genomic_DNA"/>
</dbReference>
<dbReference type="Proteomes" id="UP001595715">
    <property type="component" value="Unassembled WGS sequence"/>
</dbReference>
<evidence type="ECO:0000313" key="1">
    <source>
        <dbReference type="EMBL" id="MFC4099029.1"/>
    </source>
</evidence>
<organism evidence="1 2">
    <name type="scientific">Paenibacillus xanthanilyticus</name>
    <dbReference type="NCBI Taxonomy" id="1783531"/>
    <lineage>
        <taxon>Bacteria</taxon>
        <taxon>Bacillati</taxon>
        <taxon>Bacillota</taxon>
        <taxon>Bacilli</taxon>
        <taxon>Bacillales</taxon>
        <taxon>Paenibacillaceae</taxon>
        <taxon>Paenibacillus</taxon>
    </lineage>
</organism>